<name>A0AAV7S7B0_PLEWA</name>
<sequence>MRRLWEAEVFISEGLPASGGVRRGGSQLARRAGASLRQRVSSGGRGAAERGAVAPGSRVGSEAWSIVHAPAMRKKAGRVAEQAPLSSRNKGSEEREF</sequence>
<proteinExistence type="predicted"/>
<reference evidence="2" key="1">
    <citation type="journal article" date="2022" name="bioRxiv">
        <title>Sequencing and chromosome-scale assembly of the giantPleurodeles waltlgenome.</title>
        <authorList>
            <person name="Brown T."/>
            <person name="Elewa A."/>
            <person name="Iarovenko S."/>
            <person name="Subramanian E."/>
            <person name="Araus A.J."/>
            <person name="Petzold A."/>
            <person name="Susuki M."/>
            <person name="Suzuki K.-i.T."/>
            <person name="Hayashi T."/>
            <person name="Toyoda A."/>
            <person name="Oliveira C."/>
            <person name="Osipova E."/>
            <person name="Leigh N.D."/>
            <person name="Simon A."/>
            <person name="Yun M.H."/>
        </authorList>
    </citation>
    <scope>NUCLEOTIDE SEQUENCE</scope>
    <source>
        <strain evidence="2">20211129_DDA</strain>
        <tissue evidence="2">Liver</tissue>
    </source>
</reference>
<dbReference type="EMBL" id="JANPWB010000008">
    <property type="protein sequence ID" value="KAJ1160050.1"/>
    <property type="molecule type" value="Genomic_DNA"/>
</dbReference>
<keyword evidence="3" id="KW-1185">Reference proteome</keyword>
<gene>
    <name evidence="2" type="ORF">NDU88_000552</name>
</gene>
<evidence type="ECO:0000256" key="1">
    <source>
        <dbReference type="SAM" id="MobiDB-lite"/>
    </source>
</evidence>
<feature type="region of interest" description="Disordered" evidence="1">
    <location>
        <begin position="16"/>
        <end position="55"/>
    </location>
</feature>
<comment type="caution">
    <text evidence="2">The sequence shown here is derived from an EMBL/GenBank/DDBJ whole genome shotgun (WGS) entry which is preliminary data.</text>
</comment>
<dbReference type="AlphaFoldDB" id="A0AAV7S7B0"/>
<feature type="region of interest" description="Disordered" evidence="1">
    <location>
        <begin position="71"/>
        <end position="97"/>
    </location>
</feature>
<accession>A0AAV7S7B0</accession>
<organism evidence="2 3">
    <name type="scientific">Pleurodeles waltl</name>
    <name type="common">Iberian ribbed newt</name>
    <dbReference type="NCBI Taxonomy" id="8319"/>
    <lineage>
        <taxon>Eukaryota</taxon>
        <taxon>Metazoa</taxon>
        <taxon>Chordata</taxon>
        <taxon>Craniata</taxon>
        <taxon>Vertebrata</taxon>
        <taxon>Euteleostomi</taxon>
        <taxon>Amphibia</taxon>
        <taxon>Batrachia</taxon>
        <taxon>Caudata</taxon>
        <taxon>Salamandroidea</taxon>
        <taxon>Salamandridae</taxon>
        <taxon>Pleurodelinae</taxon>
        <taxon>Pleurodeles</taxon>
    </lineage>
</organism>
<dbReference type="Proteomes" id="UP001066276">
    <property type="component" value="Chromosome 4_2"/>
</dbReference>
<evidence type="ECO:0000313" key="3">
    <source>
        <dbReference type="Proteomes" id="UP001066276"/>
    </source>
</evidence>
<protein>
    <submittedName>
        <fullName evidence="2">Uncharacterized protein</fullName>
    </submittedName>
</protein>
<evidence type="ECO:0000313" key="2">
    <source>
        <dbReference type="EMBL" id="KAJ1160050.1"/>
    </source>
</evidence>